<dbReference type="EMBL" id="NPDN01000007">
    <property type="protein sequence ID" value="PJZ24791.1"/>
    <property type="molecule type" value="Genomic_DNA"/>
</dbReference>
<protein>
    <submittedName>
        <fullName evidence="3">HD family phosphohydrolase</fullName>
    </submittedName>
</protein>
<feature type="domain" description="HD" evidence="1">
    <location>
        <begin position="110"/>
        <end position="234"/>
    </location>
</feature>
<dbReference type="Pfam" id="PF08668">
    <property type="entry name" value="HDOD"/>
    <property type="match status" value="1"/>
</dbReference>
<dbReference type="InterPro" id="IPR006675">
    <property type="entry name" value="HDIG_dom"/>
</dbReference>
<comment type="caution">
    <text evidence="3">The sequence shown here is derived from an EMBL/GenBank/DDBJ whole genome shotgun (WGS) entry which is preliminary data.</text>
</comment>
<dbReference type="InterPro" id="IPR006674">
    <property type="entry name" value="HD_domain"/>
</dbReference>
<keyword evidence="4" id="KW-1185">Reference proteome</keyword>
<dbReference type="SMART" id="SM00471">
    <property type="entry name" value="HDc"/>
    <property type="match status" value="1"/>
</dbReference>
<sequence>MKEKIDQLFENEAQLPKISSVVSKVMEMVGKPDVVIADLAKEISKDPGLTAAVIKLSNSAYFRPAKPVKTVQESLMTLGIKTVKDIILLNETKGILKKELKGYQVDGESNWMHSLIVAELAKRIAVQKKLKVDKDVVFTAGLLHNIGKVILADFFPTVLMQFRAELQTYEGPYTDLEAKYFGYTHQEAGAKLLAKWNFPEELIEVARYYTEPEKATQFPELVSIIHIANCIVLLGGMGIDIGGLKIPLSSKALQNVGVTEGDLQMYYTLLPEMVKHIEELISV</sequence>
<organism evidence="3 4">
    <name type="scientific">Leptospira hartskeerlii</name>
    <dbReference type="NCBI Taxonomy" id="2023177"/>
    <lineage>
        <taxon>Bacteria</taxon>
        <taxon>Pseudomonadati</taxon>
        <taxon>Spirochaetota</taxon>
        <taxon>Spirochaetia</taxon>
        <taxon>Leptospirales</taxon>
        <taxon>Leptospiraceae</taxon>
        <taxon>Leptospira</taxon>
    </lineage>
</organism>
<evidence type="ECO:0000313" key="4">
    <source>
        <dbReference type="Proteomes" id="UP000232196"/>
    </source>
</evidence>
<dbReference type="PANTHER" id="PTHR33525">
    <property type="match status" value="1"/>
</dbReference>
<dbReference type="NCBIfam" id="TIGR00277">
    <property type="entry name" value="HDIG"/>
    <property type="match status" value="1"/>
</dbReference>
<dbReference type="InterPro" id="IPR013976">
    <property type="entry name" value="HDOD"/>
</dbReference>
<dbReference type="InterPro" id="IPR003607">
    <property type="entry name" value="HD/PDEase_dom"/>
</dbReference>
<dbReference type="AlphaFoldDB" id="A0A2M9XAR1"/>
<dbReference type="CDD" id="cd00077">
    <property type="entry name" value="HDc"/>
    <property type="match status" value="1"/>
</dbReference>
<gene>
    <name evidence="3" type="ORF">CH357_14500</name>
</gene>
<dbReference type="GO" id="GO:0016787">
    <property type="term" value="F:hydrolase activity"/>
    <property type="evidence" value="ECO:0007669"/>
    <property type="project" value="UniProtKB-KW"/>
</dbReference>
<dbReference type="PANTHER" id="PTHR33525:SF3">
    <property type="entry name" value="RIBONUCLEASE Y"/>
    <property type="match status" value="1"/>
</dbReference>
<dbReference type="RefSeq" id="WP_100707485.1">
    <property type="nucleotide sequence ID" value="NZ_NPDL01000006.1"/>
</dbReference>
<keyword evidence="3" id="KW-0378">Hydrolase</keyword>
<dbReference type="PROSITE" id="PS51833">
    <property type="entry name" value="HDOD"/>
    <property type="match status" value="1"/>
</dbReference>
<feature type="domain" description="HDOD" evidence="2">
    <location>
        <begin position="15"/>
        <end position="212"/>
    </location>
</feature>
<dbReference type="OrthoDB" id="9788446at2"/>
<evidence type="ECO:0000259" key="2">
    <source>
        <dbReference type="PROSITE" id="PS51833"/>
    </source>
</evidence>
<name>A0A2M9XAR1_9LEPT</name>
<proteinExistence type="predicted"/>
<dbReference type="PROSITE" id="PS51831">
    <property type="entry name" value="HD"/>
    <property type="match status" value="1"/>
</dbReference>
<dbReference type="Proteomes" id="UP000232196">
    <property type="component" value="Unassembled WGS sequence"/>
</dbReference>
<evidence type="ECO:0000259" key="1">
    <source>
        <dbReference type="PROSITE" id="PS51831"/>
    </source>
</evidence>
<dbReference type="Gene3D" id="1.10.3210.10">
    <property type="entry name" value="Hypothetical protein af1432"/>
    <property type="match status" value="1"/>
</dbReference>
<dbReference type="InterPro" id="IPR052340">
    <property type="entry name" value="RNase_Y/CdgJ"/>
</dbReference>
<dbReference type="SUPFAM" id="SSF109604">
    <property type="entry name" value="HD-domain/PDEase-like"/>
    <property type="match status" value="1"/>
</dbReference>
<accession>A0A2M9XAR1</accession>
<reference evidence="3 4" key="1">
    <citation type="submission" date="2017-07" db="EMBL/GenBank/DDBJ databases">
        <title>Leptospira spp. isolated from tropical soils.</title>
        <authorList>
            <person name="Thibeaux R."/>
            <person name="Iraola G."/>
            <person name="Ferres I."/>
            <person name="Bierque E."/>
            <person name="Girault D."/>
            <person name="Soupe-Gilbert M.-E."/>
            <person name="Picardeau M."/>
            <person name="Goarant C."/>
        </authorList>
    </citation>
    <scope>NUCLEOTIDE SEQUENCE [LARGE SCALE GENOMIC DNA]</scope>
    <source>
        <strain evidence="3 4">MCA1-C-A1</strain>
    </source>
</reference>
<evidence type="ECO:0000313" key="3">
    <source>
        <dbReference type="EMBL" id="PJZ24791.1"/>
    </source>
</evidence>